<dbReference type="Pfam" id="PF24984">
    <property type="entry name" value="HEAT_EF3_GNC1"/>
    <property type="match status" value="1"/>
</dbReference>
<proteinExistence type="predicted"/>
<organism evidence="1 2">
    <name type="scientific">Tuber aestivum</name>
    <name type="common">summer truffle</name>
    <dbReference type="NCBI Taxonomy" id="59557"/>
    <lineage>
        <taxon>Eukaryota</taxon>
        <taxon>Fungi</taxon>
        <taxon>Dikarya</taxon>
        <taxon>Ascomycota</taxon>
        <taxon>Pezizomycotina</taxon>
        <taxon>Pezizomycetes</taxon>
        <taxon>Pezizales</taxon>
        <taxon>Tuberaceae</taxon>
        <taxon>Tuber</taxon>
    </lineage>
</organism>
<accession>A0A292PHR4</accession>
<dbReference type="Gene3D" id="1.25.10.10">
    <property type="entry name" value="Leucine-rich Repeat Variant"/>
    <property type="match status" value="1"/>
</dbReference>
<reference evidence="1" key="1">
    <citation type="submission" date="2015-10" db="EMBL/GenBank/DDBJ databases">
        <authorList>
            <person name="Regsiter A."/>
            <person name="william w."/>
        </authorList>
    </citation>
    <scope>NUCLEOTIDE SEQUENCE</scope>
    <source>
        <strain evidence="1">Montdore</strain>
    </source>
</reference>
<dbReference type="AlphaFoldDB" id="A0A292PHR4"/>
<dbReference type="InterPro" id="IPR011989">
    <property type="entry name" value="ARM-like"/>
</dbReference>
<evidence type="ECO:0000313" key="2">
    <source>
        <dbReference type="Proteomes" id="UP001412239"/>
    </source>
</evidence>
<dbReference type="Proteomes" id="UP001412239">
    <property type="component" value="Unassembled WGS sequence"/>
</dbReference>
<keyword evidence="2" id="KW-1185">Reference proteome</keyword>
<evidence type="ECO:0000313" key="1">
    <source>
        <dbReference type="EMBL" id="CUS06719.1"/>
    </source>
</evidence>
<sequence>MGDPSKETLQKVIHDLRRRAYADHLTTTYPSGQTTFIASHLISLTFQDALRQTVVVVENLTKLVHDPVGAREFLPRLQPGVKKIADTATLPAVRFVSQNANAKMVRAMKVGNGTHIPERMSVDEVKGN</sequence>
<name>A0A292PHR4_9PEZI</name>
<protein>
    <submittedName>
        <fullName evidence="1">Uncharacterized protein</fullName>
    </submittedName>
</protein>
<gene>
    <name evidence="1" type="ORF">GSTUAT00009207001</name>
</gene>
<dbReference type="EMBL" id="LN891450">
    <property type="protein sequence ID" value="CUS06719.1"/>
    <property type="molecule type" value="Genomic_DNA"/>
</dbReference>